<evidence type="ECO:0000313" key="1">
    <source>
        <dbReference type="EMBL" id="SNV32036.1"/>
    </source>
</evidence>
<sequence>MIKKLLKLWLVLLSLALLYMAGTIFVEENLAKYTVYYAQRMPHAKDKHPLPFLVLEELDFLEKPKDIGYSYDTYESLIIYSDKEYLQRFSGSIKYRSDDGNRYNFSSDTHKFTGIGTENGTFTEPSEKEFQSVDVDAVWRDIDSFLEPFVERQPKPKVNLQWLFNWRYEKRFN</sequence>
<dbReference type="OrthoDB" id="2097272at2"/>
<evidence type="ECO:0000313" key="2">
    <source>
        <dbReference type="Proteomes" id="UP000215144"/>
    </source>
</evidence>
<dbReference type="EMBL" id="LT906454">
    <property type="protein sequence ID" value="SNV32036.1"/>
    <property type="molecule type" value="Genomic_DNA"/>
</dbReference>
<dbReference type="AlphaFoldDB" id="A0A239WD80"/>
<protein>
    <submittedName>
        <fullName evidence="1">Uncharacterized protein</fullName>
    </submittedName>
</protein>
<proteinExistence type="predicted"/>
<organism evidence="1 2">
    <name type="scientific">Streptococcus acidominimus</name>
    <dbReference type="NCBI Taxonomy" id="1326"/>
    <lineage>
        <taxon>Bacteria</taxon>
        <taxon>Bacillati</taxon>
        <taxon>Bacillota</taxon>
        <taxon>Bacilli</taxon>
        <taxon>Lactobacillales</taxon>
        <taxon>Streptococcaceae</taxon>
        <taxon>Streptococcus</taxon>
    </lineage>
</organism>
<gene>
    <name evidence="1" type="ORF">SAMEA4504048_00099</name>
</gene>
<name>A0A239WD80_STRAI</name>
<reference evidence="1 2" key="1">
    <citation type="submission" date="2017-06" db="EMBL/GenBank/DDBJ databases">
        <authorList>
            <consortium name="Pathogen Informatics"/>
        </authorList>
    </citation>
    <scope>NUCLEOTIDE SEQUENCE [LARGE SCALE GENOMIC DNA]</scope>
    <source>
        <strain evidence="1 2">NCTC11291</strain>
    </source>
</reference>
<dbReference type="Proteomes" id="UP000215144">
    <property type="component" value="Chromosome 1"/>
</dbReference>
<dbReference type="KEGG" id="saco:SAME_00099"/>
<dbReference type="RefSeq" id="WP_095121304.1">
    <property type="nucleotide sequence ID" value="NZ_LT906454.1"/>
</dbReference>
<accession>A0A239WD80</accession>